<evidence type="ECO:0000313" key="1">
    <source>
        <dbReference type="EMBL" id="QBD78144.1"/>
    </source>
</evidence>
<proteinExistence type="predicted"/>
<protein>
    <submittedName>
        <fullName evidence="1">DUF2867 domain-containing protein</fullName>
    </submittedName>
</protein>
<sequence length="159" mass="18027">MSKQIGATRAYRIAPPRVQTGDNPADYIDEFEVSILDGDARTAEQWARAIFEEAPLPVRWFLLFGWRWVLGLRLGPRLSSTHVLGWQIVKREPDAISLELRSALMVAQLSMHLVGSKLIWNTYVYYTRGLARPLWTAVGLLHRCTVPALLGYTASSFKK</sequence>
<dbReference type="Pfam" id="PF11066">
    <property type="entry name" value="DUF2867"/>
    <property type="match status" value="1"/>
</dbReference>
<keyword evidence="2" id="KW-1185">Reference proteome</keyword>
<gene>
    <name evidence="1" type="ORF">EPA93_19935</name>
</gene>
<dbReference type="Proteomes" id="UP000290365">
    <property type="component" value="Chromosome"/>
</dbReference>
<dbReference type="EMBL" id="CP035758">
    <property type="protein sequence ID" value="QBD78144.1"/>
    <property type="molecule type" value="Genomic_DNA"/>
</dbReference>
<evidence type="ECO:0000313" key="2">
    <source>
        <dbReference type="Proteomes" id="UP000290365"/>
    </source>
</evidence>
<dbReference type="KEGG" id="kbs:EPA93_19935"/>
<dbReference type="AlphaFoldDB" id="A0A4P6JRZ3"/>
<name>A0A4P6JRZ3_KTERU</name>
<accession>A0A4P6JRZ3</accession>
<dbReference type="RefSeq" id="WP_129889197.1">
    <property type="nucleotide sequence ID" value="NZ_CP035758.1"/>
</dbReference>
<dbReference type="OrthoDB" id="164904at2"/>
<organism evidence="1 2">
    <name type="scientific">Ktedonosporobacter rubrisoli</name>
    <dbReference type="NCBI Taxonomy" id="2509675"/>
    <lineage>
        <taxon>Bacteria</taxon>
        <taxon>Bacillati</taxon>
        <taxon>Chloroflexota</taxon>
        <taxon>Ktedonobacteria</taxon>
        <taxon>Ktedonobacterales</taxon>
        <taxon>Ktedonosporobacteraceae</taxon>
        <taxon>Ktedonosporobacter</taxon>
    </lineage>
</organism>
<dbReference type="InterPro" id="IPR021295">
    <property type="entry name" value="DUF2867"/>
</dbReference>
<reference evidence="1 2" key="1">
    <citation type="submission" date="2019-01" db="EMBL/GenBank/DDBJ databases">
        <title>Ktedonosporobacter rubrisoli SCAWS-G2.</title>
        <authorList>
            <person name="Huang Y."/>
            <person name="Yan B."/>
        </authorList>
    </citation>
    <scope>NUCLEOTIDE SEQUENCE [LARGE SCALE GENOMIC DNA]</scope>
    <source>
        <strain evidence="1 2">SCAWS-G2</strain>
    </source>
</reference>